<gene>
    <name evidence="2" type="ORF">ACFS2C_28075</name>
</gene>
<feature type="transmembrane region" description="Helical" evidence="1">
    <location>
        <begin position="84"/>
        <end position="102"/>
    </location>
</feature>
<feature type="transmembrane region" description="Helical" evidence="1">
    <location>
        <begin position="114"/>
        <end position="141"/>
    </location>
</feature>
<keyword evidence="3" id="KW-1185">Reference proteome</keyword>
<evidence type="ECO:0000313" key="3">
    <source>
        <dbReference type="Proteomes" id="UP001597478"/>
    </source>
</evidence>
<evidence type="ECO:0000313" key="2">
    <source>
        <dbReference type="EMBL" id="MFD2803255.1"/>
    </source>
</evidence>
<accession>A0ABW5WJK4</accession>
<keyword evidence="1" id="KW-0472">Membrane</keyword>
<reference evidence="3" key="1">
    <citation type="journal article" date="2019" name="Int. J. Syst. Evol. Microbiol.">
        <title>The Global Catalogue of Microorganisms (GCM) 10K type strain sequencing project: providing services to taxonomists for standard genome sequencing and annotation.</title>
        <authorList>
            <consortium name="The Broad Institute Genomics Platform"/>
            <consortium name="The Broad Institute Genome Sequencing Center for Infectious Disease"/>
            <person name="Wu L."/>
            <person name="Ma J."/>
        </authorList>
    </citation>
    <scope>NUCLEOTIDE SEQUENCE [LARGE SCALE GENOMIC DNA]</scope>
    <source>
        <strain evidence="3">IBRC-M 10906</strain>
    </source>
</reference>
<name>A0ABW5WJK4_9PSEU</name>
<dbReference type="Proteomes" id="UP001597478">
    <property type="component" value="Unassembled WGS sequence"/>
</dbReference>
<proteinExistence type="predicted"/>
<protein>
    <submittedName>
        <fullName evidence="2">Uncharacterized protein</fullName>
    </submittedName>
</protein>
<feature type="transmembrane region" description="Helical" evidence="1">
    <location>
        <begin position="30"/>
        <end position="48"/>
    </location>
</feature>
<evidence type="ECO:0000256" key="1">
    <source>
        <dbReference type="SAM" id="Phobius"/>
    </source>
</evidence>
<dbReference type="RefSeq" id="WP_377385328.1">
    <property type="nucleotide sequence ID" value="NZ_JBHSAN010000005.1"/>
</dbReference>
<keyword evidence="1" id="KW-0812">Transmembrane</keyword>
<organism evidence="2 3">
    <name type="scientific">Prauserella oleivorans</name>
    <dbReference type="NCBI Taxonomy" id="1478153"/>
    <lineage>
        <taxon>Bacteria</taxon>
        <taxon>Bacillati</taxon>
        <taxon>Actinomycetota</taxon>
        <taxon>Actinomycetes</taxon>
        <taxon>Pseudonocardiales</taxon>
        <taxon>Pseudonocardiaceae</taxon>
        <taxon>Prauserella</taxon>
    </lineage>
</organism>
<sequence length="152" mass="16481">MSWILWLSGIFFLVLRRILMRKDFKFAWILHYALLILGIWALAYAPIPFLSEAWNTPGEIAANIFELVVNWVIGLFGGSAGASYVAAVILVLMLVGTVIDLWDKKPNAVAKTTVYVAPALVLVTGGVVASTLGEAIAWVGYAAPNIVMTLTS</sequence>
<keyword evidence="1" id="KW-1133">Transmembrane helix</keyword>
<comment type="caution">
    <text evidence="2">The sequence shown here is derived from an EMBL/GenBank/DDBJ whole genome shotgun (WGS) entry which is preliminary data.</text>
</comment>
<dbReference type="EMBL" id="JBHUOF010000051">
    <property type="protein sequence ID" value="MFD2803255.1"/>
    <property type="molecule type" value="Genomic_DNA"/>
</dbReference>